<proteinExistence type="predicted"/>
<dbReference type="KEGG" id="hfe:HFELIS_04390"/>
<dbReference type="STRING" id="936155.HFELIS_04390"/>
<dbReference type="Proteomes" id="UP000007934">
    <property type="component" value="Chromosome"/>
</dbReference>
<dbReference type="HOGENOM" id="CLU_1183739_0_0_7"/>
<evidence type="ECO:0000313" key="1">
    <source>
        <dbReference type="EMBL" id="CBY82523.1"/>
    </source>
</evidence>
<organism evidence="1 2">
    <name type="scientific">Helicobacter felis (strain ATCC 49179 / CCUG 28539 / NCTC 12436 / CS1)</name>
    <dbReference type="NCBI Taxonomy" id="936155"/>
    <lineage>
        <taxon>Bacteria</taxon>
        <taxon>Pseudomonadati</taxon>
        <taxon>Campylobacterota</taxon>
        <taxon>Epsilonproteobacteria</taxon>
        <taxon>Campylobacterales</taxon>
        <taxon>Helicobacteraceae</taxon>
        <taxon>Helicobacter</taxon>
    </lineage>
</organism>
<name>E7A9J7_HELFC</name>
<evidence type="ECO:0000313" key="2">
    <source>
        <dbReference type="Proteomes" id="UP000007934"/>
    </source>
</evidence>
<accession>E7A9J7</accession>
<evidence type="ECO:0008006" key="3">
    <source>
        <dbReference type="Google" id="ProtNLM"/>
    </source>
</evidence>
<dbReference type="EMBL" id="FQ670179">
    <property type="protein sequence ID" value="CBY82523.1"/>
    <property type="molecule type" value="Genomic_DNA"/>
</dbReference>
<sequence>MLQASFFIFFYTPSLWGIDYKTLDPKYYKYIKFYGEYTDKEIALLIDSIKDAEKKTGLLLGVSTGFFYNSAIKHAMQEGSLEGKNMEYLWSVGARFGYQTFRPSLFAKTMRPNFIGRRIYIQYIGAIPKQSNIGTIGYQSATINADLMIDPNLPFVRRYLSVGFLLGVGVGVVSQGNNTSSFFGMMANTGIAFSILGHNRVELELKILANKDISWWGGLMHVGYQYVF</sequence>
<gene>
    <name evidence="1" type="ordered locus">Hfelis_04390</name>
</gene>
<protein>
    <recommendedName>
        <fullName evidence="3">Outer membrane protein</fullName>
    </recommendedName>
</protein>
<keyword evidence="2" id="KW-1185">Reference proteome</keyword>
<dbReference type="AlphaFoldDB" id="E7A9J7"/>
<reference evidence="1 2" key="1">
    <citation type="journal article" date="2011" name="Genome Biol. Evol.">
        <title>Comparative whole genome sequence analysis of the carcinogenic bacterial model pathogen Helicobacter felis.</title>
        <authorList>
            <person name="Arnold I.C."/>
            <person name="Zigova Z."/>
            <person name="Holden M."/>
            <person name="Lawley T.D."/>
            <person name="Rad R."/>
            <person name="Dougan G."/>
            <person name="Falkow S."/>
            <person name="Bentley S.D."/>
            <person name="Muller A."/>
        </authorList>
    </citation>
    <scope>NUCLEOTIDE SEQUENCE [LARGE SCALE GENOMIC DNA]</scope>
    <source>
        <strain evidence="2">ATCC 49179 / CCUG 28539 / NCTC 12436 / CS1</strain>
    </source>
</reference>